<reference evidence="2 3" key="1">
    <citation type="submission" date="2022-04" db="EMBL/GenBank/DDBJ databases">
        <title>Proposal of a three novel species of Scandinavium, Scandinavium hiltneri, Scandinavium manionii, Scandinavium tedordense.</title>
        <authorList>
            <person name="Maddock D.W."/>
            <person name="Brady C.L."/>
            <person name="Denman S."/>
            <person name="Arnold D."/>
        </authorList>
    </citation>
    <scope>NUCLEOTIDE SEQUENCE [LARGE SCALE GENOMIC DNA]</scope>
    <source>
        <strain evidence="2 3">H11S7</strain>
    </source>
</reference>
<dbReference type="RefSeq" id="WP_258966330.1">
    <property type="nucleotide sequence ID" value="NZ_JALIGE010000076.1"/>
</dbReference>
<dbReference type="Pfam" id="PF17399">
    <property type="entry name" value="DUF5405"/>
    <property type="match status" value="1"/>
</dbReference>
<organism evidence="2 3">
    <name type="scientific">Scandinavium hiltneri</name>
    <dbReference type="NCBI Taxonomy" id="2926519"/>
    <lineage>
        <taxon>Bacteria</taxon>
        <taxon>Pseudomonadati</taxon>
        <taxon>Pseudomonadota</taxon>
        <taxon>Gammaproteobacteria</taxon>
        <taxon>Enterobacterales</taxon>
        <taxon>Enterobacteriaceae</taxon>
        <taxon>Scandinavium</taxon>
    </lineage>
</organism>
<comment type="caution">
    <text evidence="2">The sequence shown here is derived from an EMBL/GenBank/DDBJ whole genome shotgun (WGS) entry which is preliminary data.</text>
</comment>
<protein>
    <submittedName>
        <fullName evidence="2">DUF5405 family protein</fullName>
    </submittedName>
</protein>
<proteinExistence type="predicted"/>
<evidence type="ECO:0000313" key="2">
    <source>
        <dbReference type="EMBL" id="MCS2163261.1"/>
    </source>
</evidence>
<name>A0ABT2E5V6_9ENTR</name>
<accession>A0ABT2E5V6</accession>
<sequence length="91" mass="10177">MSIRIEIGDRYVVTSDQFQFILHEKKTAKTGKNAGNEWLDVVGYYTKLDQLVKTLMLHDALTGEARAFAELAAQIERVGQACAEAFGVNDR</sequence>
<evidence type="ECO:0000259" key="1">
    <source>
        <dbReference type="Pfam" id="PF17399"/>
    </source>
</evidence>
<dbReference type="InterPro" id="IPR035404">
    <property type="entry name" value="DUF5405"/>
</dbReference>
<dbReference type="Proteomes" id="UP001205357">
    <property type="component" value="Unassembled WGS sequence"/>
</dbReference>
<gene>
    <name evidence="2" type="ORF">MUU47_19450</name>
</gene>
<feature type="domain" description="DUF5405" evidence="1">
    <location>
        <begin position="5"/>
        <end position="87"/>
    </location>
</feature>
<dbReference type="EMBL" id="JALIGE010000076">
    <property type="protein sequence ID" value="MCS2163261.1"/>
    <property type="molecule type" value="Genomic_DNA"/>
</dbReference>
<keyword evidence="3" id="KW-1185">Reference proteome</keyword>
<evidence type="ECO:0000313" key="3">
    <source>
        <dbReference type="Proteomes" id="UP001205357"/>
    </source>
</evidence>